<evidence type="ECO:0000313" key="4">
    <source>
        <dbReference type="EMBL" id="MFC7254612.1"/>
    </source>
</evidence>
<feature type="transmembrane region" description="Helical" evidence="2">
    <location>
        <begin position="142"/>
        <end position="163"/>
    </location>
</feature>
<proteinExistence type="predicted"/>
<keyword evidence="5" id="KW-1185">Reference proteome</keyword>
<accession>A0ABD5ZVU6</accession>
<dbReference type="PANTHER" id="PTHR39430">
    <property type="entry name" value="MEMBRANE-ASSOCIATED PROTEASE-RELATED"/>
    <property type="match status" value="1"/>
</dbReference>
<dbReference type="Proteomes" id="UP001596434">
    <property type="component" value="Unassembled WGS sequence"/>
</dbReference>
<dbReference type="GO" id="GO:0080120">
    <property type="term" value="P:CAAX-box protein maturation"/>
    <property type="evidence" value="ECO:0007669"/>
    <property type="project" value="UniProtKB-ARBA"/>
</dbReference>
<feature type="transmembrane region" description="Helical" evidence="2">
    <location>
        <begin position="58"/>
        <end position="81"/>
    </location>
</feature>
<keyword evidence="2" id="KW-0812">Transmembrane</keyword>
<gene>
    <name evidence="4" type="ORF">ACFQKE_04735</name>
</gene>
<comment type="caution">
    <text evidence="4">The sequence shown here is derived from an EMBL/GenBank/DDBJ whole genome shotgun (WGS) entry which is preliminary data.</text>
</comment>
<dbReference type="GO" id="GO:0004175">
    <property type="term" value="F:endopeptidase activity"/>
    <property type="evidence" value="ECO:0007669"/>
    <property type="project" value="UniProtKB-ARBA"/>
</dbReference>
<dbReference type="EMBL" id="JBHTAT010000001">
    <property type="protein sequence ID" value="MFC7254612.1"/>
    <property type="molecule type" value="Genomic_DNA"/>
</dbReference>
<evidence type="ECO:0000313" key="5">
    <source>
        <dbReference type="Proteomes" id="UP001596434"/>
    </source>
</evidence>
<sequence>MGPRTLLWNDAERRPRALLRVVLLVVVAALLAIGASLGASGVLGGLRSSLERVFGEAVAAAVGAVVGIGLTGGIVSLSILIAGRYVDRRRLRDFGFRLDRDWWLDCGFGLALGAGLMTLLFLVEFAAGWVRVTGTAQPRAGFAVRLLGLVVVFVIVGIYEELLARGYLLTNAAEGLVGWVGERGAVLGATLLSSLVFGLAHANNPNATTTSTVAIVLAGGMLAAGYVLTGELAVPIGLHVTWNLFQGGVYGFPVSGLGVGASVLVVEGSGPRLLTGGDFGPEAGLLGIGAMALGTVAIALWVRWRTGDLRIDPTVTTPDLRSARVDDGGTDPGRWEPVPGNREE</sequence>
<dbReference type="GeneID" id="96952931"/>
<feature type="transmembrane region" description="Helical" evidence="2">
    <location>
        <begin position="21"/>
        <end position="46"/>
    </location>
</feature>
<feature type="transmembrane region" description="Helical" evidence="2">
    <location>
        <begin position="240"/>
        <end position="263"/>
    </location>
</feature>
<name>A0ABD5ZVU6_9EURY</name>
<feature type="domain" description="CAAX prenyl protease 2/Lysostaphin resistance protein A-like" evidence="3">
    <location>
        <begin position="146"/>
        <end position="245"/>
    </location>
</feature>
<feature type="transmembrane region" description="Helical" evidence="2">
    <location>
        <begin position="184"/>
        <end position="202"/>
    </location>
</feature>
<dbReference type="Pfam" id="PF02517">
    <property type="entry name" value="Rce1-like"/>
    <property type="match status" value="1"/>
</dbReference>
<reference evidence="4 5" key="1">
    <citation type="journal article" date="2019" name="Int. J. Syst. Evol. Microbiol.">
        <title>The Global Catalogue of Microorganisms (GCM) 10K type strain sequencing project: providing services to taxonomists for standard genome sequencing and annotation.</title>
        <authorList>
            <consortium name="The Broad Institute Genomics Platform"/>
            <consortium name="The Broad Institute Genome Sequencing Center for Infectious Disease"/>
            <person name="Wu L."/>
            <person name="Ma J."/>
        </authorList>
    </citation>
    <scope>NUCLEOTIDE SEQUENCE [LARGE SCALE GENOMIC DNA]</scope>
    <source>
        <strain evidence="4 5">GX21</strain>
    </source>
</reference>
<keyword evidence="2" id="KW-0472">Membrane</keyword>
<organism evidence="4 5">
    <name type="scientific">Haloplanus litoreus</name>
    <dbReference type="NCBI Taxonomy" id="767515"/>
    <lineage>
        <taxon>Archaea</taxon>
        <taxon>Methanobacteriati</taxon>
        <taxon>Methanobacteriota</taxon>
        <taxon>Stenosarchaea group</taxon>
        <taxon>Halobacteria</taxon>
        <taxon>Halobacteriales</taxon>
        <taxon>Haloferacaceae</taxon>
        <taxon>Haloplanus</taxon>
    </lineage>
</organism>
<evidence type="ECO:0000256" key="1">
    <source>
        <dbReference type="SAM" id="MobiDB-lite"/>
    </source>
</evidence>
<dbReference type="RefSeq" id="WP_379702815.1">
    <property type="nucleotide sequence ID" value="NZ_JBHTAT010000001.1"/>
</dbReference>
<protein>
    <submittedName>
        <fullName evidence="4">CPBP family intramembrane glutamic endopeptidase</fullName>
        <ecNumber evidence="4">3.4.-.-</ecNumber>
    </submittedName>
</protein>
<dbReference type="InterPro" id="IPR003675">
    <property type="entry name" value="Rce1/LyrA-like_dom"/>
</dbReference>
<feature type="transmembrane region" description="Helical" evidence="2">
    <location>
        <begin position="283"/>
        <end position="302"/>
    </location>
</feature>
<feature type="transmembrane region" description="Helical" evidence="2">
    <location>
        <begin position="208"/>
        <end position="228"/>
    </location>
</feature>
<dbReference type="EC" id="3.4.-.-" evidence="4"/>
<keyword evidence="2" id="KW-1133">Transmembrane helix</keyword>
<dbReference type="PANTHER" id="PTHR39430:SF1">
    <property type="entry name" value="PROTEASE"/>
    <property type="match status" value="1"/>
</dbReference>
<dbReference type="AlphaFoldDB" id="A0ABD5ZVU6"/>
<evidence type="ECO:0000259" key="3">
    <source>
        <dbReference type="Pfam" id="PF02517"/>
    </source>
</evidence>
<feature type="region of interest" description="Disordered" evidence="1">
    <location>
        <begin position="319"/>
        <end position="344"/>
    </location>
</feature>
<keyword evidence="4" id="KW-0378">Hydrolase</keyword>
<evidence type="ECO:0000256" key="2">
    <source>
        <dbReference type="SAM" id="Phobius"/>
    </source>
</evidence>
<feature type="transmembrane region" description="Helical" evidence="2">
    <location>
        <begin position="102"/>
        <end position="122"/>
    </location>
</feature>